<dbReference type="CDD" id="cd02120">
    <property type="entry name" value="PA_subtilisin_like"/>
    <property type="match status" value="2"/>
</dbReference>
<dbReference type="Gene3D" id="3.40.50.200">
    <property type="entry name" value="Peptidase S8/S53 domain"/>
    <property type="match status" value="3"/>
</dbReference>
<dbReference type="PANTHER" id="PTHR10795">
    <property type="entry name" value="PROPROTEIN CONVERTASE SUBTILISIN/KEXIN"/>
    <property type="match status" value="1"/>
</dbReference>
<dbReference type="GO" id="GO:0004252">
    <property type="term" value="F:serine-type endopeptidase activity"/>
    <property type="evidence" value="ECO:0007669"/>
    <property type="project" value="InterPro"/>
</dbReference>
<evidence type="ECO:0000256" key="3">
    <source>
        <dbReference type="ARBA" id="ARBA00022729"/>
    </source>
</evidence>
<dbReference type="AlphaFoldDB" id="A0A2N9GVB2"/>
<dbReference type="GO" id="GO:0006508">
    <property type="term" value="P:proteolysis"/>
    <property type="evidence" value="ECO:0007669"/>
    <property type="project" value="InterPro"/>
</dbReference>
<dbReference type="InterPro" id="IPR041469">
    <property type="entry name" value="Subtilisin-like_FN3"/>
</dbReference>
<dbReference type="InterPro" id="IPR036852">
    <property type="entry name" value="Peptidase_S8/S53_dom_sf"/>
</dbReference>
<comment type="similarity">
    <text evidence="2">Belongs to the peptidase S8 family.</text>
</comment>
<accession>A0A2N9GVB2</accession>
<dbReference type="EMBL" id="OIVN01002774">
    <property type="protein sequence ID" value="SPD06307.1"/>
    <property type="molecule type" value="Genomic_DNA"/>
</dbReference>
<organism evidence="6">
    <name type="scientific">Fagus sylvatica</name>
    <name type="common">Beechnut</name>
    <dbReference type="NCBI Taxonomy" id="28930"/>
    <lineage>
        <taxon>Eukaryota</taxon>
        <taxon>Viridiplantae</taxon>
        <taxon>Streptophyta</taxon>
        <taxon>Embryophyta</taxon>
        <taxon>Tracheophyta</taxon>
        <taxon>Spermatophyta</taxon>
        <taxon>Magnoliopsida</taxon>
        <taxon>eudicotyledons</taxon>
        <taxon>Gunneridae</taxon>
        <taxon>Pentapetalae</taxon>
        <taxon>rosids</taxon>
        <taxon>fabids</taxon>
        <taxon>Fagales</taxon>
        <taxon>Fagaceae</taxon>
        <taxon>Fagus</taxon>
    </lineage>
</organism>
<feature type="domain" description="Peptidase S8/S53" evidence="4">
    <location>
        <begin position="557"/>
        <end position="774"/>
    </location>
</feature>
<evidence type="ECO:0000313" key="6">
    <source>
        <dbReference type="EMBL" id="SPD06307.1"/>
    </source>
</evidence>
<reference evidence="6" key="1">
    <citation type="submission" date="2018-02" db="EMBL/GenBank/DDBJ databases">
        <authorList>
            <person name="Cohen D.B."/>
            <person name="Kent A.D."/>
        </authorList>
    </citation>
    <scope>NUCLEOTIDE SEQUENCE</scope>
</reference>
<evidence type="ECO:0000256" key="2">
    <source>
        <dbReference type="ARBA" id="ARBA00011073"/>
    </source>
</evidence>
<protein>
    <recommendedName>
        <fullName evidence="7">Peptidase S8/S53 domain-containing protein</fullName>
    </recommendedName>
</protein>
<comment type="subcellular location">
    <subcellularLocation>
        <location evidence="1">Secreted</location>
    </subcellularLocation>
</comment>
<dbReference type="InterPro" id="IPR000209">
    <property type="entry name" value="Peptidase_S8/S53_dom"/>
</dbReference>
<name>A0A2N9GVB2_FAGSY</name>
<dbReference type="Pfam" id="PF00082">
    <property type="entry name" value="Peptidase_S8"/>
    <property type="match status" value="2"/>
</dbReference>
<dbReference type="Gene3D" id="3.50.30.30">
    <property type="match status" value="1"/>
</dbReference>
<dbReference type="InterPro" id="IPR045051">
    <property type="entry name" value="SBT"/>
</dbReference>
<evidence type="ECO:0000256" key="1">
    <source>
        <dbReference type="ARBA" id="ARBA00004613"/>
    </source>
</evidence>
<dbReference type="GO" id="GO:0005576">
    <property type="term" value="C:extracellular region"/>
    <property type="evidence" value="ECO:0007669"/>
    <property type="project" value="UniProtKB-SubCell"/>
</dbReference>
<proteinExistence type="inferred from homology"/>
<evidence type="ECO:0000259" key="5">
    <source>
        <dbReference type="Pfam" id="PF17766"/>
    </source>
</evidence>
<gene>
    <name evidence="6" type="ORF">FSB_LOCUS34189</name>
</gene>
<evidence type="ECO:0000259" key="4">
    <source>
        <dbReference type="Pfam" id="PF00082"/>
    </source>
</evidence>
<dbReference type="SUPFAM" id="SSF52743">
    <property type="entry name" value="Subtilisin-like"/>
    <property type="match status" value="2"/>
</dbReference>
<feature type="domain" description="Peptidase S8/S53" evidence="4">
    <location>
        <begin position="57"/>
        <end position="390"/>
    </location>
</feature>
<evidence type="ECO:0008006" key="7">
    <source>
        <dbReference type="Google" id="ProtNLM"/>
    </source>
</evidence>
<dbReference type="Pfam" id="PF17766">
    <property type="entry name" value="fn3_6"/>
    <property type="match status" value="1"/>
</dbReference>
<keyword evidence="3" id="KW-0732">Signal</keyword>
<feature type="domain" description="Subtilisin-like protease fibronectin type-III" evidence="5">
    <location>
        <begin position="477"/>
        <end position="528"/>
    </location>
</feature>
<sequence length="950" mass="103792">MHGFSARLTPSQLSEIEKSPAHLATYPDSFVKLLTTYSPKFLGLQKDSGIWPAASYGKDVIVGILDSGIWPESESFKDVALQPATRSSLAARSFSKGLQAAGIKISKEQDFNSARDFYGHGTHTSSTAVGNHVLGVSYFGYARGTARGVAPGAHLAMYKVGWATDTELSFATDVLAGMEQAILDGVDIMSLSLGINQTSYFTDVMAIAPWITTVGASTLDRSFLATMTLENGDSFEGTSYFPESVFITDSLLYYGKGNTSKAICIHRALDRKEVAGKVVLCDYSTKIKVSQQIKEVERVGAYAAIFLTDMSFSLYAIQYSIPSLLLPIASGKLIKEYVTRERNPKVKSMKFVFTKLGTKHAPQVANFSSKGPNPISPRVLKPDILAPGVDVLAAVSPIISFIKVGSYDLVTDYAITLRHINGSTPCCWCGSFTESSLSGTPLDFGAGHINPNKAMDPGLIYDMGFQDYIEFLCNLGVVTNVGNEKAVYRAHLENIPTGMRISVKPKILTFTRKYQNQSFVVSIELDREFPRGMSPVLHRWKGKCENGIAFSPSTCNKKLTGTRSFSKGLQAAGIKISKEQDFNSARDFYGHGTHMSSIAVGNHVHGVSYFGYARGIARRVAPGAHLAMYKVGWATDTELTLATDVLAGMEQAILDGVDIMSLSVGFNQTSYFKDIIAIGSLSAIDKGIFVVCSADNDFGFKTILNGAPWITTVGAGTLDRSFQATVTLENGISFEGISYFSESVLITDLHLYHGKGNISKAICNHTTLDRKEVARKVVLCDYSTKIEVSQQMMEVERVGAYAAIFLTDISFSLSLKEYSIPGILLPTASGTLVKQYVTRVKNPKVKSMKFVLTRLGTKHAPQVANFSSLCIGVRHINVDTPCSWHWSFTESSPPRVEPSSHPICYVTTAYAMDNTGTILKSQMTESFWHTSRFWGWPHQSKQSHGSWTHL</sequence>